<dbReference type="RefSeq" id="WP_164535393.1">
    <property type="nucleotide sequence ID" value="NZ_JAALFG010000004.1"/>
</dbReference>
<reference evidence="1 2" key="2">
    <citation type="submission" date="2020-03" db="EMBL/GenBank/DDBJ databases">
        <title>Devosia chinhatensis sp. nov., isolated from a hexachlorocyclohexane (HCH) dump site in India.</title>
        <authorList>
            <person name="Kumar M."/>
            <person name="Lal R."/>
        </authorList>
    </citation>
    <scope>NUCLEOTIDE SEQUENCE [LARGE SCALE GENOMIC DNA]</scope>
    <source>
        <strain evidence="1 2">H239</strain>
    </source>
</reference>
<accession>A0A6M1SVW7</accession>
<reference evidence="1 2" key="1">
    <citation type="submission" date="2020-02" db="EMBL/GenBank/DDBJ databases">
        <authorList>
            <person name="Khan S.A."/>
            <person name="Jeon C.O."/>
            <person name="Chun B.H."/>
        </authorList>
    </citation>
    <scope>NUCLEOTIDE SEQUENCE [LARGE SCALE GENOMIC DNA]</scope>
    <source>
        <strain evidence="1 2">H239</strain>
    </source>
</reference>
<comment type="caution">
    <text evidence="1">The sequence shown here is derived from an EMBL/GenBank/DDBJ whole genome shotgun (WGS) entry which is preliminary data.</text>
</comment>
<name>A0A6M1SVW7_9HYPH</name>
<keyword evidence="2" id="KW-1185">Reference proteome</keyword>
<protein>
    <recommendedName>
        <fullName evidence="3">Phage-related protein</fullName>
    </recommendedName>
</protein>
<sequence length="213" mass="24202">MADRPILFSGPMVRALLAGTKTQTRRALNPQPFLEDGSWKVQWGKVLRCWQEGRNPQIIPNWLRISVGDRLYVREHWFTWGIFDDLAPSKLTGTEGVSYIADGHEGPRAGRFRQGMHMPRWASRLTLKVTDVRVERLQDCSEADAIAEGVEQYSSSIKLSHPFNPDWKGIYREGYAELWNSINGAGAWEANPWVAAYTFTVVRENIDQIGKAA</sequence>
<gene>
    <name evidence="1" type="ORF">G5575_17280</name>
</gene>
<evidence type="ECO:0008006" key="3">
    <source>
        <dbReference type="Google" id="ProtNLM"/>
    </source>
</evidence>
<dbReference type="AlphaFoldDB" id="A0A6M1SVW7"/>
<evidence type="ECO:0000313" key="2">
    <source>
        <dbReference type="Proteomes" id="UP000474802"/>
    </source>
</evidence>
<organism evidence="1 2">
    <name type="scientific">Devosia aurantiaca</name>
    <dbReference type="NCBI Taxonomy" id="2714858"/>
    <lineage>
        <taxon>Bacteria</taxon>
        <taxon>Pseudomonadati</taxon>
        <taxon>Pseudomonadota</taxon>
        <taxon>Alphaproteobacteria</taxon>
        <taxon>Hyphomicrobiales</taxon>
        <taxon>Devosiaceae</taxon>
        <taxon>Devosia</taxon>
    </lineage>
</organism>
<dbReference type="Proteomes" id="UP000474802">
    <property type="component" value="Unassembled WGS sequence"/>
</dbReference>
<evidence type="ECO:0000313" key="1">
    <source>
        <dbReference type="EMBL" id="NGP19155.1"/>
    </source>
</evidence>
<proteinExistence type="predicted"/>
<dbReference type="EMBL" id="JAALFG010000004">
    <property type="protein sequence ID" value="NGP19155.1"/>
    <property type="molecule type" value="Genomic_DNA"/>
</dbReference>